<keyword evidence="3" id="KW-1185">Reference proteome</keyword>
<feature type="transmembrane region" description="Helical" evidence="1">
    <location>
        <begin position="30"/>
        <end position="50"/>
    </location>
</feature>
<gene>
    <name evidence="2" type="ORF">CYCCA115_LOCUS8557</name>
</gene>
<keyword evidence="1" id="KW-0472">Membrane</keyword>
<dbReference type="SUPFAM" id="SSF52540">
    <property type="entry name" value="P-loop containing nucleoside triphosphate hydrolases"/>
    <property type="match status" value="1"/>
</dbReference>
<accession>A0AAD2CSS7</accession>
<protein>
    <recommendedName>
        <fullName evidence="4">Sulfotransferase domain-containing protein</fullName>
    </recommendedName>
</protein>
<organism evidence="2 3">
    <name type="scientific">Cylindrotheca closterium</name>
    <dbReference type="NCBI Taxonomy" id="2856"/>
    <lineage>
        <taxon>Eukaryota</taxon>
        <taxon>Sar</taxon>
        <taxon>Stramenopiles</taxon>
        <taxon>Ochrophyta</taxon>
        <taxon>Bacillariophyta</taxon>
        <taxon>Bacillariophyceae</taxon>
        <taxon>Bacillariophycidae</taxon>
        <taxon>Bacillariales</taxon>
        <taxon>Bacillariaceae</taxon>
        <taxon>Cylindrotheca</taxon>
    </lineage>
</organism>
<evidence type="ECO:0000256" key="1">
    <source>
        <dbReference type="SAM" id="Phobius"/>
    </source>
</evidence>
<dbReference type="InterPro" id="IPR027417">
    <property type="entry name" value="P-loop_NTPase"/>
</dbReference>
<keyword evidence="1" id="KW-0812">Transmembrane</keyword>
<proteinExistence type="predicted"/>
<dbReference type="Proteomes" id="UP001295423">
    <property type="component" value="Unassembled WGS sequence"/>
</dbReference>
<comment type="caution">
    <text evidence="2">The sequence shown here is derived from an EMBL/GenBank/DDBJ whole genome shotgun (WGS) entry which is preliminary data.</text>
</comment>
<evidence type="ECO:0008006" key="4">
    <source>
        <dbReference type="Google" id="ProtNLM"/>
    </source>
</evidence>
<evidence type="ECO:0000313" key="2">
    <source>
        <dbReference type="EMBL" id="CAJ1943669.1"/>
    </source>
</evidence>
<dbReference type="EMBL" id="CAKOGP040001113">
    <property type="protein sequence ID" value="CAJ1943669.1"/>
    <property type="molecule type" value="Genomic_DNA"/>
</dbReference>
<dbReference type="AlphaFoldDB" id="A0AAD2CSS7"/>
<reference evidence="2" key="1">
    <citation type="submission" date="2023-08" db="EMBL/GenBank/DDBJ databases">
        <authorList>
            <person name="Audoor S."/>
            <person name="Bilcke G."/>
        </authorList>
    </citation>
    <scope>NUCLEOTIDE SEQUENCE</scope>
</reference>
<name>A0AAD2CSS7_9STRA</name>
<dbReference type="Gene3D" id="3.40.50.300">
    <property type="entry name" value="P-loop containing nucleotide triphosphate hydrolases"/>
    <property type="match status" value="1"/>
</dbReference>
<keyword evidence="1" id="KW-1133">Transmembrane helix</keyword>
<evidence type="ECO:0000313" key="3">
    <source>
        <dbReference type="Proteomes" id="UP001295423"/>
    </source>
</evidence>
<sequence length="385" mass="44551">MLTEPNRSRGSSSDELPITTGNDQGLKKRWVCVVVAIAFVWVNLYSPMLLRTILRAYQSSNSATAKPNTPRLLELSDEERRTLQRVTTKIYFSGMPQNAPNTTGAFIHVGKTGGSTLATVLRNGCHSFLDRPCQKVRNESIVSKTVTYYHTPDCDLLAQQPHDYYIWTVRDPFTRTVSAFLYQHPYNVYIRLKQYNEKVYAFPMRKLYPIFSRCFKTLNSFAKALKHQYQRNTNITLNAAQTLKCEVLASAMFQHKAERLSHHLHYDYRMFSQQLDEGNKQAVLVIRTEFLWHDWTVINELLGQTPGTVFSNETSQLRNTTKYALPVKPIIGDEERDYLCESIAPEYRVYFDLLSNAINLNREDVRKMKEIAKKNCPKLELPQDK</sequence>